<feature type="region of interest" description="Disordered" evidence="1">
    <location>
        <begin position="147"/>
        <end position="187"/>
    </location>
</feature>
<feature type="region of interest" description="Disordered" evidence="1">
    <location>
        <begin position="39"/>
        <end position="68"/>
    </location>
</feature>
<feature type="compositionally biased region" description="Basic and acidic residues" evidence="1">
    <location>
        <begin position="39"/>
        <end position="48"/>
    </location>
</feature>
<evidence type="ECO:0000313" key="2">
    <source>
        <dbReference type="EMBL" id="MBF4766184.1"/>
    </source>
</evidence>
<reference evidence="2" key="1">
    <citation type="submission" date="2020-11" db="EMBL/GenBank/DDBJ databases">
        <title>Nocardioides cynanchi sp. nov., isolated from soil of rhizosphere of Cynanchum wilfordii.</title>
        <authorList>
            <person name="Lee J.-S."/>
            <person name="Suh M.K."/>
            <person name="Kim J.-S."/>
        </authorList>
    </citation>
    <scope>NUCLEOTIDE SEQUENCE</scope>
    <source>
        <strain evidence="2">KCTC 19276</strain>
    </source>
</reference>
<feature type="compositionally biased region" description="Basic and acidic residues" evidence="1">
    <location>
        <begin position="147"/>
        <end position="167"/>
    </location>
</feature>
<evidence type="ECO:0000256" key="1">
    <source>
        <dbReference type="SAM" id="MobiDB-lite"/>
    </source>
</evidence>
<feature type="compositionally biased region" description="Polar residues" evidence="1">
    <location>
        <begin position="50"/>
        <end position="68"/>
    </location>
</feature>
<dbReference type="AlphaFoldDB" id="A0A930YKL8"/>
<gene>
    <name evidence="2" type="ORF">ISU10_00200</name>
</gene>
<protein>
    <submittedName>
        <fullName evidence="2">DUF3618 domain-containing protein</fullName>
    </submittedName>
</protein>
<dbReference type="InterPro" id="IPR022062">
    <property type="entry name" value="DUF3618"/>
</dbReference>
<evidence type="ECO:0000313" key="3">
    <source>
        <dbReference type="Proteomes" id="UP000660668"/>
    </source>
</evidence>
<dbReference type="Pfam" id="PF12277">
    <property type="entry name" value="DUF3618"/>
    <property type="match status" value="1"/>
</dbReference>
<comment type="caution">
    <text evidence="2">The sequence shown here is derived from an EMBL/GenBank/DDBJ whole genome shotgun (WGS) entry which is preliminary data.</text>
</comment>
<name>A0A930YKL8_9ACTN</name>
<keyword evidence="3" id="KW-1185">Reference proteome</keyword>
<accession>A0A930YKL8</accession>
<proteinExistence type="predicted"/>
<organism evidence="2 3">
    <name type="scientific">Nocardioides agariphilus</name>
    <dbReference type="NCBI Taxonomy" id="433664"/>
    <lineage>
        <taxon>Bacteria</taxon>
        <taxon>Bacillati</taxon>
        <taxon>Actinomycetota</taxon>
        <taxon>Actinomycetes</taxon>
        <taxon>Propionibacteriales</taxon>
        <taxon>Nocardioidaceae</taxon>
        <taxon>Nocardioides</taxon>
    </lineage>
</organism>
<dbReference type="EMBL" id="JADKPO010000001">
    <property type="protein sequence ID" value="MBF4766184.1"/>
    <property type="molecule type" value="Genomic_DNA"/>
</dbReference>
<dbReference type="Proteomes" id="UP000660668">
    <property type="component" value="Unassembled WGS sequence"/>
</dbReference>
<sequence>MGTSTEELNEDIARTRAELSQDVDALQDKVSPTAILERRKSAVRDRWTSTKHQVMGSGQSAGHSVSDASSHAGSAIEERVDGSPLAAGLVAFGAGLVIAGLIPASKAEAQGAQRLTEVAQEHGQPVMDQAKSAAQEVGDHLKDKATEAAHEVKASAHESTDRVKDEAPIGSSADGDEPAHWTPGSAF</sequence>
<dbReference type="RefSeq" id="WP_194694346.1">
    <property type="nucleotide sequence ID" value="NZ_JADKPO010000001.1"/>
</dbReference>